<dbReference type="EMBL" id="CP034248">
    <property type="protein sequence ID" value="AZK45674.1"/>
    <property type="molecule type" value="Genomic_DNA"/>
</dbReference>
<proteinExistence type="predicted"/>
<evidence type="ECO:0000313" key="1">
    <source>
        <dbReference type="EMBL" id="AZK45674.1"/>
    </source>
</evidence>
<dbReference type="AlphaFoldDB" id="A0A3S8RRU3"/>
<organism evidence="1 2">
    <name type="scientific">Paenibacillus lentus</name>
    <dbReference type="NCBI Taxonomy" id="1338368"/>
    <lineage>
        <taxon>Bacteria</taxon>
        <taxon>Bacillati</taxon>
        <taxon>Bacillota</taxon>
        <taxon>Bacilli</taxon>
        <taxon>Bacillales</taxon>
        <taxon>Paenibacillaceae</taxon>
        <taxon>Paenibacillus</taxon>
    </lineage>
</organism>
<sequence length="62" mass="6690">MYFISDFFQELLLKGSGFLCCCLGNAEGLWREAGSENDVGTAKGLMYASYIRTSGQSAPGVQ</sequence>
<reference evidence="1 2" key="1">
    <citation type="submission" date="2018-11" db="EMBL/GenBank/DDBJ databases">
        <title>Genome sequencing of Paenibacillus lentus DSM25539(T).</title>
        <authorList>
            <person name="Kook J.-K."/>
            <person name="Park S.-N."/>
            <person name="Lim Y.K."/>
        </authorList>
    </citation>
    <scope>NUCLEOTIDE SEQUENCE [LARGE SCALE GENOMIC DNA]</scope>
    <source>
        <strain evidence="1 2">DSM 25539</strain>
    </source>
</reference>
<protein>
    <submittedName>
        <fullName evidence="1">Uncharacterized protein</fullName>
    </submittedName>
</protein>
<keyword evidence="2" id="KW-1185">Reference proteome</keyword>
<gene>
    <name evidence="1" type="ORF">EIM92_05195</name>
</gene>
<evidence type="ECO:0000313" key="2">
    <source>
        <dbReference type="Proteomes" id="UP000273145"/>
    </source>
</evidence>
<dbReference type="Proteomes" id="UP000273145">
    <property type="component" value="Chromosome"/>
</dbReference>
<accession>A0A3S8RRU3</accession>
<dbReference type="KEGG" id="plen:EIM92_05195"/>
<name>A0A3S8RRU3_9BACL</name>